<dbReference type="Proteomes" id="UP000004291">
    <property type="component" value="Chromosome"/>
</dbReference>
<dbReference type="SUPFAM" id="SSF56349">
    <property type="entry name" value="DNA breaking-rejoining enzymes"/>
    <property type="match status" value="1"/>
</dbReference>
<evidence type="ECO:0000259" key="6">
    <source>
        <dbReference type="PROSITE" id="PS51898"/>
    </source>
</evidence>
<evidence type="ECO:0000313" key="8">
    <source>
        <dbReference type="EMBL" id="EDQ32518.2"/>
    </source>
</evidence>
<evidence type="ECO:0000256" key="5">
    <source>
        <dbReference type="SAM" id="MobiDB-lite"/>
    </source>
</evidence>
<reference evidence="8 9" key="2">
    <citation type="submission" date="2012-06" db="EMBL/GenBank/DDBJ databases">
        <authorList>
            <person name="Fiebig A."/>
        </authorList>
    </citation>
    <scope>NUCLEOTIDE SEQUENCE [LARGE SCALE GENOMIC DNA]</scope>
    <source>
        <strain evidence="8 9">DFL-43</strain>
    </source>
</reference>
<feature type="compositionally biased region" description="Low complexity" evidence="5">
    <location>
        <begin position="345"/>
        <end position="354"/>
    </location>
</feature>
<evidence type="ECO:0000256" key="3">
    <source>
        <dbReference type="ARBA" id="ARBA00023172"/>
    </source>
</evidence>
<dbReference type="PROSITE" id="PS51900">
    <property type="entry name" value="CB"/>
    <property type="match status" value="1"/>
</dbReference>
<accession>A9DBH0</accession>
<dbReference type="PANTHER" id="PTHR30349:SF64">
    <property type="entry name" value="PROPHAGE INTEGRASE INTD-RELATED"/>
    <property type="match status" value="1"/>
</dbReference>
<dbReference type="InterPro" id="IPR044068">
    <property type="entry name" value="CB"/>
</dbReference>
<dbReference type="Pfam" id="PF00589">
    <property type="entry name" value="Phage_integrase"/>
    <property type="match status" value="1"/>
</dbReference>
<organism evidence="8 9">
    <name type="scientific">Hoeflea phototrophica (strain DSM 17068 / NCIMB 14078 / DFL-43)</name>
    <dbReference type="NCBI Taxonomy" id="411684"/>
    <lineage>
        <taxon>Bacteria</taxon>
        <taxon>Pseudomonadati</taxon>
        <taxon>Pseudomonadota</taxon>
        <taxon>Alphaproteobacteria</taxon>
        <taxon>Hyphomicrobiales</taxon>
        <taxon>Rhizobiaceae</taxon>
        <taxon>Hoeflea</taxon>
    </lineage>
</organism>
<comment type="caution">
    <text evidence="8">The sequence shown here is derived from an EMBL/GenBank/DDBJ whole genome shotgun (WGS) entry which is preliminary data.</text>
</comment>
<protein>
    <submittedName>
        <fullName evidence="8">Site-specific recombinase XerD</fullName>
    </submittedName>
</protein>
<sequence length="362" mass="40831">MNPNDGKTEKFLGGVHTYSSVENSEYPNLASLWDSYSSILWEKGNHKDNCQAFIIEIHEFMLLQKITAYDDSLIDRLIDYFRNIGNRNSTINRKLSALYRLLRKAERSGQISRLPTYVRLRERNSRVRFLTAEEESAMFDSIGVRNAHHELLCRFLVDTGARIGEALALKWNDIHNNVATFWITKSGKSRSVPLTVRAAHAVELARDFAGSGPFSDISYANFKYNWNHARKENRFTNDPYMVPHILRHTCASRLVQAGIDLRRVQTYLGHQTIQMTLRYAHLATNDLDQCAMALNAANLVAADRLKTIVKSAAAASMVSNKATAPQKNAKRQTKHAKTTPRKRANAAARATSKAPGRTTGPQ</sequence>
<dbReference type="Gene3D" id="1.10.443.10">
    <property type="entry name" value="Intergrase catalytic core"/>
    <property type="match status" value="1"/>
</dbReference>
<evidence type="ECO:0000256" key="4">
    <source>
        <dbReference type="PROSITE-ProRule" id="PRU01248"/>
    </source>
</evidence>
<dbReference type="GO" id="GO:0006310">
    <property type="term" value="P:DNA recombination"/>
    <property type="evidence" value="ECO:0007669"/>
    <property type="project" value="UniProtKB-KW"/>
</dbReference>
<dbReference type="InterPro" id="IPR050090">
    <property type="entry name" value="Tyrosine_recombinase_XerCD"/>
</dbReference>
<keyword evidence="2 4" id="KW-0238">DNA-binding</keyword>
<dbReference type="STRING" id="411684.HPDFL43_11981"/>
<dbReference type="CDD" id="cd00796">
    <property type="entry name" value="INT_Rci_Hp1_C"/>
    <property type="match status" value="1"/>
</dbReference>
<evidence type="ECO:0000256" key="2">
    <source>
        <dbReference type="ARBA" id="ARBA00023125"/>
    </source>
</evidence>
<name>A9DBH0_HOEPD</name>
<proteinExistence type="predicted"/>
<feature type="region of interest" description="Disordered" evidence="5">
    <location>
        <begin position="316"/>
        <end position="362"/>
    </location>
</feature>
<feature type="domain" description="Core-binding (CB)" evidence="7">
    <location>
        <begin position="27"/>
        <end position="106"/>
    </location>
</feature>
<dbReference type="InterPro" id="IPR011010">
    <property type="entry name" value="DNA_brk_join_enz"/>
</dbReference>
<feature type="compositionally biased region" description="Polar residues" evidence="5">
    <location>
        <begin position="317"/>
        <end position="326"/>
    </location>
</feature>
<dbReference type="eggNOG" id="COG0582">
    <property type="taxonomic scope" value="Bacteria"/>
</dbReference>
<evidence type="ECO:0000259" key="7">
    <source>
        <dbReference type="PROSITE" id="PS51900"/>
    </source>
</evidence>
<dbReference type="GO" id="GO:0015074">
    <property type="term" value="P:DNA integration"/>
    <property type="evidence" value="ECO:0007669"/>
    <property type="project" value="UniProtKB-KW"/>
</dbReference>
<dbReference type="AlphaFoldDB" id="A9DBH0"/>
<dbReference type="EMBL" id="ABIA03000004">
    <property type="protein sequence ID" value="EDQ32518.2"/>
    <property type="molecule type" value="Genomic_DNA"/>
</dbReference>
<dbReference type="HOGENOM" id="CLU_027562_17_7_5"/>
<keyword evidence="3" id="KW-0233">DNA recombination</keyword>
<dbReference type="PANTHER" id="PTHR30349">
    <property type="entry name" value="PHAGE INTEGRASE-RELATED"/>
    <property type="match status" value="1"/>
</dbReference>
<evidence type="ECO:0000256" key="1">
    <source>
        <dbReference type="ARBA" id="ARBA00022908"/>
    </source>
</evidence>
<keyword evidence="9" id="KW-1185">Reference proteome</keyword>
<dbReference type="GO" id="GO:0003677">
    <property type="term" value="F:DNA binding"/>
    <property type="evidence" value="ECO:0007669"/>
    <property type="project" value="UniProtKB-UniRule"/>
</dbReference>
<dbReference type="PROSITE" id="PS51898">
    <property type="entry name" value="TYR_RECOMBINASE"/>
    <property type="match status" value="1"/>
</dbReference>
<gene>
    <name evidence="8" type="ORF">HPDFL43_11981</name>
</gene>
<dbReference type="InterPro" id="IPR002104">
    <property type="entry name" value="Integrase_catalytic"/>
</dbReference>
<feature type="domain" description="Tyr recombinase" evidence="6">
    <location>
        <begin position="125"/>
        <end position="292"/>
    </location>
</feature>
<reference evidence="8 9" key="1">
    <citation type="submission" date="2007-10" db="EMBL/GenBank/DDBJ databases">
        <authorList>
            <person name="Wagner-Dobler I."/>
            <person name="Ferriera S."/>
            <person name="Johnson J."/>
            <person name="Kravitz S."/>
            <person name="Beeson K."/>
            <person name="Sutton G."/>
            <person name="Rogers Y.-H."/>
            <person name="Friedman R."/>
            <person name="Frazier M."/>
            <person name="Venter J.C."/>
        </authorList>
    </citation>
    <scope>NUCLEOTIDE SEQUENCE [LARGE SCALE GENOMIC DNA]</scope>
    <source>
        <strain evidence="8 9">DFL-43</strain>
    </source>
</reference>
<evidence type="ECO:0000313" key="9">
    <source>
        <dbReference type="Proteomes" id="UP000004291"/>
    </source>
</evidence>
<keyword evidence="1" id="KW-0229">DNA integration</keyword>
<feature type="compositionally biased region" description="Basic residues" evidence="5">
    <location>
        <begin position="328"/>
        <end position="344"/>
    </location>
</feature>
<dbReference type="InterPro" id="IPR013762">
    <property type="entry name" value="Integrase-like_cat_sf"/>
</dbReference>